<dbReference type="InterPro" id="IPR019952">
    <property type="entry name" value="F420_OxRdatse_Rv1855c_pred"/>
</dbReference>
<sequence length="292" mass="31582">MSIVGGMKVSISITNYTWPGGGLTDELTRVVRAADQAGIDTVWVADHLLQGDPTCRLEDDMLEAYTTLGYLAGQTERVRLGTMVSAATFRAPALLIKAVTSLDVLSRGRAWFGVGAGYHGDEAAMMGLFLPPTAERFARLEEVLRLAKQMWAGDDAAFETAHYRLERPLNNPNSVTRPHPPILIGGAGEKITLRLVAQYADACNLPDIPDDGQTVRHKLDVLARHCDAVGRPFDEIEKTLAMALAPGESADSFVQRCRVARERGFDHVGLITRGTPWTEETVATVAAAVDGA</sequence>
<dbReference type="STRING" id="419479.SAMN04488563_2717"/>
<dbReference type="EMBL" id="LT629791">
    <property type="protein sequence ID" value="SDU55986.1"/>
    <property type="molecule type" value="Genomic_DNA"/>
</dbReference>
<dbReference type="SUPFAM" id="SSF51679">
    <property type="entry name" value="Bacterial luciferase-like"/>
    <property type="match status" value="1"/>
</dbReference>
<dbReference type="NCBIfam" id="TIGR03560">
    <property type="entry name" value="F420_Rv1855c"/>
    <property type="match status" value="1"/>
</dbReference>
<dbReference type="AlphaFoldDB" id="A0A1H2JIQ3"/>
<dbReference type="Gene3D" id="3.20.20.30">
    <property type="entry name" value="Luciferase-like domain"/>
    <property type="match status" value="1"/>
</dbReference>
<keyword evidence="7" id="KW-1185">Reference proteome</keyword>
<reference evidence="7" key="1">
    <citation type="submission" date="2016-10" db="EMBL/GenBank/DDBJ databases">
        <authorList>
            <person name="Varghese N."/>
            <person name="Submissions S."/>
        </authorList>
    </citation>
    <scope>NUCLEOTIDE SEQUENCE [LARGE SCALE GENOMIC DNA]</scope>
    <source>
        <strain evidence="7">DSM 45079</strain>
    </source>
</reference>
<keyword evidence="4" id="KW-0503">Monooxygenase</keyword>
<evidence type="ECO:0000313" key="6">
    <source>
        <dbReference type="EMBL" id="SDU55986.1"/>
    </source>
</evidence>
<dbReference type="GO" id="GO:0046306">
    <property type="term" value="P:alkanesulfonate catabolic process"/>
    <property type="evidence" value="ECO:0007669"/>
    <property type="project" value="TreeGrafter"/>
</dbReference>
<keyword evidence="3" id="KW-0560">Oxidoreductase</keyword>
<evidence type="ECO:0000256" key="1">
    <source>
        <dbReference type="ARBA" id="ARBA00022630"/>
    </source>
</evidence>
<organism evidence="6 7">
    <name type="scientific">Jiangella alkaliphila</name>
    <dbReference type="NCBI Taxonomy" id="419479"/>
    <lineage>
        <taxon>Bacteria</taxon>
        <taxon>Bacillati</taxon>
        <taxon>Actinomycetota</taxon>
        <taxon>Actinomycetes</taxon>
        <taxon>Jiangellales</taxon>
        <taxon>Jiangellaceae</taxon>
        <taxon>Jiangella</taxon>
    </lineage>
</organism>
<keyword evidence="2" id="KW-0288">FMN</keyword>
<dbReference type="InterPro" id="IPR011251">
    <property type="entry name" value="Luciferase-like_dom"/>
</dbReference>
<evidence type="ECO:0000256" key="4">
    <source>
        <dbReference type="ARBA" id="ARBA00023033"/>
    </source>
</evidence>
<feature type="domain" description="Luciferase-like" evidence="5">
    <location>
        <begin position="18"/>
        <end position="252"/>
    </location>
</feature>
<name>A0A1H2JIQ3_9ACTN</name>
<dbReference type="PANTHER" id="PTHR42847:SF4">
    <property type="entry name" value="ALKANESULFONATE MONOOXYGENASE-RELATED"/>
    <property type="match status" value="1"/>
</dbReference>
<dbReference type="PANTHER" id="PTHR42847">
    <property type="entry name" value="ALKANESULFONATE MONOOXYGENASE"/>
    <property type="match status" value="1"/>
</dbReference>
<dbReference type="InterPro" id="IPR050172">
    <property type="entry name" value="SsuD_RutA_monooxygenase"/>
</dbReference>
<evidence type="ECO:0000259" key="5">
    <source>
        <dbReference type="Pfam" id="PF00296"/>
    </source>
</evidence>
<dbReference type="InterPro" id="IPR036661">
    <property type="entry name" value="Luciferase-like_sf"/>
</dbReference>
<dbReference type="GO" id="GO:0008726">
    <property type="term" value="F:alkanesulfonate monooxygenase activity"/>
    <property type="evidence" value="ECO:0007669"/>
    <property type="project" value="TreeGrafter"/>
</dbReference>
<protein>
    <submittedName>
        <fullName evidence="6">Probable F420-dependent oxidoreductase, Rv1855c family</fullName>
    </submittedName>
</protein>
<accession>A0A1H2JIQ3</accession>
<keyword evidence="1" id="KW-0285">Flavoprotein</keyword>
<dbReference type="Proteomes" id="UP000182977">
    <property type="component" value="Chromosome I"/>
</dbReference>
<evidence type="ECO:0000256" key="2">
    <source>
        <dbReference type="ARBA" id="ARBA00022643"/>
    </source>
</evidence>
<gene>
    <name evidence="6" type="ORF">SAMN04488563_2717</name>
</gene>
<dbReference type="Pfam" id="PF00296">
    <property type="entry name" value="Bac_luciferase"/>
    <property type="match status" value="1"/>
</dbReference>
<evidence type="ECO:0000313" key="7">
    <source>
        <dbReference type="Proteomes" id="UP000182977"/>
    </source>
</evidence>
<evidence type="ECO:0000256" key="3">
    <source>
        <dbReference type="ARBA" id="ARBA00023002"/>
    </source>
</evidence>
<proteinExistence type="predicted"/>